<keyword evidence="2" id="KW-0547">Nucleotide-binding</keyword>
<dbReference type="CDD" id="cd16936">
    <property type="entry name" value="HATPase_RsbW-like"/>
    <property type="match status" value="1"/>
</dbReference>
<sequence>MMPDLAAALSASIDLPTHPRSVPTARHLLSELLLSWNADRFRDDANLLVSELVTNVVRHVGNRRPPMVLEVHLSGPGLRVAVVDSSSARAALVDQPSSDGGYGLALVDALSERWGTEPYGDGKRVWFELRR</sequence>
<keyword evidence="2" id="KW-0067">ATP-binding</keyword>
<accession>A0ABS6U375</accession>
<evidence type="ECO:0000259" key="1">
    <source>
        <dbReference type="Pfam" id="PF13581"/>
    </source>
</evidence>
<dbReference type="GO" id="GO:0005524">
    <property type="term" value="F:ATP binding"/>
    <property type="evidence" value="ECO:0007669"/>
    <property type="project" value="UniProtKB-KW"/>
</dbReference>
<dbReference type="InterPro" id="IPR050267">
    <property type="entry name" value="Anti-sigma-factor_SerPK"/>
</dbReference>
<comment type="caution">
    <text evidence="2">The sequence shown here is derived from an EMBL/GenBank/DDBJ whole genome shotgun (WGS) entry which is preliminary data.</text>
</comment>
<evidence type="ECO:0000313" key="3">
    <source>
        <dbReference type="Proteomes" id="UP000694300"/>
    </source>
</evidence>
<organism evidence="2 3">
    <name type="scientific">Pseudonocardia oceani</name>
    <dbReference type="NCBI Taxonomy" id="2792013"/>
    <lineage>
        <taxon>Bacteria</taxon>
        <taxon>Bacillati</taxon>
        <taxon>Actinomycetota</taxon>
        <taxon>Actinomycetes</taxon>
        <taxon>Pseudonocardiales</taxon>
        <taxon>Pseudonocardiaceae</taxon>
        <taxon>Pseudonocardia</taxon>
    </lineage>
</organism>
<dbReference type="Proteomes" id="UP000694300">
    <property type="component" value="Unassembled WGS sequence"/>
</dbReference>
<dbReference type="InterPro" id="IPR003594">
    <property type="entry name" value="HATPase_dom"/>
</dbReference>
<dbReference type="PANTHER" id="PTHR35526">
    <property type="entry name" value="ANTI-SIGMA-F FACTOR RSBW-RELATED"/>
    <property type="match status" value="1"/>
</dbReference>
<evidence type="ECO:0000313" key="2">
    <source>
        <dbReference type="EMBL" id="MBW0126696.1"/>
    </source>
</evidence>
<feature type="domain" description="Histidine kinase/HSP90-like ATPase" evidence="1">
    <location>
        <begin position="16"/>
        <end position="125"/>
    </location>
</feature>
<name>A0ABS6U375_9PSEU</name>
<proteinExistence type="predicted"/>
<keyword evidence="3" id="KW-1185">Reference proteome</keyword>
<dbReference type="PANTHER" id="PTHR35526:SF3">
    <property type="entry name" value="ANTI-SIGMA-F FACTOR RSBW"/>
    <property type="match status" value="1"/>
</dbReference>
<gene>
    <name evidence="2" type="ORF">I4I82_03245</name>
</gene>
<dbReference type="EMBL" id="JADQDF010000001">
    <property type="protein sequence ID" value="MBW0126696.1"/>
    <property type="molecule type" value="Genomic_DNA"/>
</dbReference>
<dbReference type="Pfam" id="PF13581">
    <property type="entry name" value="HATPase_c_2"/>
    <property type="match status" value="1"/>
</dbReference>
<protein>
    <submittedName>
        <fullName evidence="2">ATP-binding protein</fullName>
    </submittedName>
</protein>
<reference evidence="2 3" key="1">
    <citation type="submission" date="2020-11" db="EMBL/GenBank/DDBJ databases">
        <title>Pseudonocardia abyssalis sp. nov. and Pseudonocardia oceani sp. nov., description and phylogenomic analysis of two novel actinomycetes isolated from the deep Southern Ocean.</title>
        <authorList>
            <person name="Parra J."/>
        </authorList>
    </citation>
    <scope>NUCLEOTIDE SEQUENCE [LARGE SCALE GENOMIC DNA]</scope>
    <source>
        <strain evidence="3">KRD185</strain>
    </source>
</reference>